<dbReference type="Proteomes" id="UP000242849">
    <property type="component" value="Unassembled WGS sequence"/>
</dbReference>
<organism evidence="3 4">
    <name type="scientific">Pseudomonas anguilliseptica</name>
    <dbReference type="NCBI Taxonomy" id="53406"/>
    <lineage>
        <taxon>Bacteria</taxon>
        <taxon>Pseudomonadati</taxon>
        <taxon>Pseudomonadota</taxon>
        <taxon>Gammaproteobacteria</taxon>
        <taxon>Pseudomonadales</taxon>
        <taxon>Pseudomonadaceae</taxon>
        <taxon>Pseudomonas</taxon>
    </lineage>
</organism>
<feature type="signal peptide" evidence="1">
    <location>
        <begin position="1"/>
        <end position="18"/>
    </location>
</feature>
<dbReference type="InterPro" id="IPR050229">
    <property type="entry name" value="GlpE_sulfurtransferase"/>
</dbReference>
<dbReference type="Gene3D" id="3.40.250.10">
    <property type="entry name" value="Rhodanese-like domain"/>
    <property type="match status" value="1"/>
</dbReference>
<keyword evidence="1" id="KW-0732">Signal</keyword>
<dbReference type="EMBL" id="FNSC01000001">
    <property type="protein sequence ID" value="SED94829.1"/>
    <property type="molecule type" value="Genomic_DNA"/>
</dbReference>
<dbReference type="InterPro" id="IPR036873">
    <property type="entry name" value="Rhodanese-like_dom_sf"/>
</dbReference>
<evidence type="ECO:0000256" key="1">
    <source>
        <dbReference type="SAM" id="SignalP"/>
    </source>
</evidence>
<reference evidence="4" key="1">
    <citation type="submission" date="2016-10" db="EMBL/GenBank/DDBJ databases">
        <authorList>
            <person name="Varghese N."/>
            <person name="Submissions S."/>
        </authorList>
    </citation>
    <scope>NUCLEOTIDE SEQUENCE [LARGE SCALE GENOMIC DNA]</scope>
    <source>
        <strain evidence="4">DSM 12111</strain>
    </source>
</reference>
<dbReference type="AlphaFoldDB" id="A0A1H5EUU6"/>
<dbReference type="SMART" id="SM00450">
    <property type="entry name" value="RHOD"/>
    <property type="match status" value="1"/>
</dbReference>
<dbReference type="PANTHER" id="PTHR43031:SF1">
    <property type="entry name" value="PYRIDINE NUCLEOTIDE-DISULPHIDE OXIDOREDUCTASE"/>
    <property type="match status" value="1"/>
</dbReference>
<protein>
    <submittedName>
        <fullName evidence="3">Phage shock protein E</fullName>
    </submittedName>
</protein>
<dbReference type="Pfam" id="PF00581">
    <property type="entry name" value="Rhodanese"/>
    <property type="match status" value="1"/>
</dbReference>
<proteinExistence type="predicted"/>
<accession>A0A1H5EUU6</accession>
<evidence type="ECO:0000313" key="4">
    <source>
        <dbReference type="Proteomes" id="UP000242849"/>
    </source>
</evidence>
<keyword evidence="4" id="KW-1185">Reference proteome</keyword>
<dbReference type="SUPFAM" id="SSF52821">
    <property type="entry name" value="Rhodanese/Cell cycle control phosphatase"/>
    <property type="match status" value="1"/>
</dbReference>
<dbReference type="PANTHER" id="PTHR43031">
    <property type="entry name" value="FAD-DEPENDENT OXIDOREDUCTASE"/>
    <property type="match status" value="1"/>
</dbReference>
<dbReference type="CDD" id="cd00158">
    <property type="entry name" value="RHOD"/>
    <property type="match status" value="1"/>
</dbReference>
<feature type="domain" description="Rhodanese" evidence="2">
    <location>
        <begin position="31"/>
        <end position="116"/>
    </location>
</feature>
<dbReference type="PROSITE" id="PS50206">
    <property type="entry name" value="RHODANESE_3"/>
    <property type="match status" value="1"/>
</dbReference>
<sequence>MRTLFTTLGLLVSLPLLAGEAELSAAVVALQSPESVLIDVRTADEFAAGALPGAEQIEHEQIANRISAIAPDKDTPIILYCRSGRRSGIAEENLRAMGYSNLINAGGYDELKLALESQD</sequence>
<gene>
    <name evidence="3" type="ORF">SAMN05421553_3701</name>
</gene>
<evidence type="ECO:0000313" key="3">
    <source>
        <dbReference type="EMBL" id="SED94829.1"/>
    </source>
</evidence>
<evidence type="ECO:0000259" key="2">
    <source>
        <dbReference type="PROSITE" id="PS50206"/>
    </source>
</evidence>
<feature type="chain" id="PRO_5017181198" evidence="1">
    <location>
        <begin position="19"/>
        <end position="119"/>
    </location>
</feature>
<dbReference type="STRING" id="53406.SAMN05421553_3701"/>
<dbReference type="OrthoDB" id="9789585at2"/>
<dbReference type="RefSeq" id="WP_090385517.1">
    <property type="nucleotide sequence ID" value="NZ_FNSC01000001.1"/>
</dbReference>
<name>A0A1H5EUU6_PSEAG</name>
<dbReference type="InterPro" id="IPR001763">
    <property type="entry name" value="Rhodanese-like_dom"/>
</dbReference>